<evidence type="ECO:0000259" key="2">
    <source>
        <dbReference type="Pfam" id="PF01734"/>
    </source>
</evidence>
<dbReference type="InterPro" id="IPR016035">
    <property type="entry name" value="Acyl_Trfase/lysoPLipase"/>
</dbReference>
<protein>
    <recommendedName>
        <fullName evidence="2">PNPLA domain-containing protein</fullName>
    </recommendedName>
</protein>
<feature type="domain" description="PNPLA" evidence="2">
    <location>
        <begin position="93"/>
        <end position="155"/>
    </location>
</feature>
<dbReference type="Pfam" id="PF01734">
    <property type="entry name" value="Patatin"/>
    <property type="match status" value="1"/>
</dbReference>
<evidence type="ECO:0000313" key="3">
    <source>
        <dbReference type="EMBL" id="QEA06581.1"/>
    </source>
</evidence>
<gene>
    <name evidence="3" type="ORF">KBTEX_02921</name>
</gene>
<evidence type="ECO:0000256" key="1">
    <source>
        <dbReference type="ARBA" id="ARBA00023098"/>
    </source>
</evidence>
<organism evidence="3">
    <name type="scientific">uncultured organism</name>
    <dbReference type="NCBI Taxonomy" id="155900"/>
    <lineage>
        <taxon>unclassified sequences</taxon>
        <taxon>environmental samples</taxon>
    </lineage>
</organism>
<dbReference type="Gene3D" id="3.40.1090.10">
    <property type="entry name" value="Cytosolic phospholipase A2 catalytic domain"/>
    <property type="match status" value="1"/>
</dbReference>
<accession>A0A5B8RDB9</accession>
<dbReference type="GO" id="GO:0006629">
    <property type="term" value="P:lipid metabolic process"/>
    <property type="evidence" value="ECO:0007669"/>
    <property type="project" value="UniProtKB-KW"/>
</dbReference>
<sequence>MEDLLRERYHALRFVPDEALGLLIGLHRHLEALGVPKAMPMSHFRGVALDMIRDLAAAAAPALVEDPDAAALPARRPFVTVAATEVHSGLAHLFSNDPRTRRLLDTPDGRGRTHTLTARAVLASMAHPMVFDAVRIGDGAYWDGYYTRNPPLTPLLRQGCTDIVLVRLVAPDSDTVPESEGPIRQRVEEIVQNTTLNLELDACRTANGGPPFRLHEIRLTNTGNLSDAAYPLAEFVERLGELGRRAVADDDGFASHWQSRTNTNELLTTADFANGITGTGQGKATETRPTGITDALRHYLARWWGSR</sequence>
<dbReference type="EMBL" id="MN079153">
    <property type="protein sequence ID" value="QEA06581.1"/>
    <property type="molecule type" value="Genomic_DNA"/>
</dbReference>
<dbReference type="SUPFAM" id="SSF52151">
    <property type="entry name" value="FabD/lysophospholipase-like"/>
    <property type="match status" value="1"/>
</dbReference>
<keyword evidence="1" id="KW-0443">Lipid metabolism</keyword>
<reference evidence="3" key="1">
    <citation type="submission" date="2019-06" db="EMBL/GenBank/DDBJ databases">
        <authorList>
            <person name="Murdoch R.W."/>
            <person name="Fathepure B."/>
        </authorList>
    </citation>
    <scope>NUCLEOTIDE SEQUENCE</scope>
</reference>
<name>A0A5B8RDB9_9ZZZZ</name>
<dbReference type="InterPro" id="IPR002641">
    <property type="entry name" value="PNPLA_dom"/>
</dbReference>
<dbReference type="AlphaFoldDB" id="A0A5B8RDB9"/>
<proteinExistence type="predicted"/>